<name>A0AB73V1H8_ECOLX</name>
<accession>A0AB73V1H8</accession>
<sequence length="79" mass="8808">MTRNYKEIVNQIIKAYSHRIAKLPEFIRIMETHSLMQGLNGLALAALAANDIDATIEINNLLLDIEKGGNIEPYNLEAA</sequence>
<dbReference type="RefSeq" id="WP_001537133.1">
    <property type="nucleotide sequence ID" value="NZ_CAJSJY010000015.1"/>
</dbReference>
<proteinExistence type="predicted"/>
<gene>
    <name evidence="1" type="ORF">HX136_10460</name>
</gene>
<dbReference type="AlphaFoldDB" id="A0AB73V1H8"/>
<evidence type="ECO:0000313" key="1">
    <source>
        <dbReference type="EMBL" id="QLG57254.1"/>
    </source>
</evidence>
<protein>
    <submittedName>
        <fullName evidence="1">DUF4754 family protein</fullName>
    </submittedName>
</protein>
<organism evidence="1 2">
    <name type="scientific">Escherichia coli</name>
    <dbReference type="NCBI Taxonomy" id="562"/>
    <lineage>
        <taxon>Bacteria</taxon>
        <taxon>Pseudomonadati</taxon>
        <taxon>Pseudomonadota</taxon>
        <taxon>Gammaproteobacteria</taxon>
        <taxon>Enterobacterales</taxon>
        <taxon>Enterobacteriaceae</taxon>
        <taxon>Escherichia</taxon>
    </lineage>
</organism>
<dbReference type="Proteomes" id="UP000509796">
    <property type="component" value="Chromosome"/>
</dbReference>
<evidence type="ECO:0000313" key="2">
    <source>
        <dbReference type="Proteomes" id="UP000509796"/>
    </source>
</evidence>
<dbReference type="EMBL" id="CP058571">
    <property type="protein sequence ID" value="QLG57254.1"/>
    <property type="molecule type" value="Genomic_DNA"/>
</dbReference>
<dbReference type="Pfam" id="PF15946">
    <property type="entry name" value="DUF4754"/>
    <property type="match status" value="1"/>
</dbReference>
<dbReference type="InterPro" id="IPR031860">
    <property type="entry name" value="DUF4754"/>
</dbReference>
<reference evidence="2" key="1">
    <citation type="submission" date="2020-06" db="EMBL/GenBank/DDBJ databases">
        <title>Identification and Characterisation of Fosfomycin Resistance in Escherichia coli Urinary Tract Infection Isolates from Australia.</title>
        <authorList>
            <person name="Mowlaboccus S."/>
            <person name="Daley D."/>
            <person name="Pang S."/>
            <person name="Gottlieb T."/>
            <person name="Nimmo G.R."/>
            <person name="George N."/>
            <person name="Korman T.M."/>
            <person name="Strietberg R."/>
            <person name="Robson J."/>
            <person name="Peachey G."/>
            <person name="Collignon P."/>
            <person name="Bradbury S."/>
            <person name="Colombi E."/>
            <person name="Ramsay J.P."/>
            <person name="Rogers B.A."/>
            <person name="Coombs G.W."/>
        </authorList>
    </citation>
    <scope>NUCLEOTIDE SEQUENCE [LARGE SCALE GENOMIC DNA]</scope>
    <source>
        <strain evidence="2">EC2</strain>
    </source>
</reference>